<dbReference type="STRING" id="55209.HA50_00015"/>
<protein>
    <submittedName>
        <fullName evidence="1">Uncharacterized protein</fullName>
    </submittedName>
</protein>
<dbReference type="Proteomes" id="UP000193749">
    <property type="component" value="Unassembled WGS sequence"/>
</dbReference>
<dbReference type="OrthoDB" id="2895461at2"/>
<evidence type="ECO:0000313" key="2">
    <source>
        <dbReference type="Proteomes" id="UP000193749"/>
    </source>
</evidence>
<gene>
    <name evidence="1" type="ORF">HA50_00015</name>
</gene>
<dbReference type="RefSeq" id="WP_084878245.1">
    <property type="nucleotide sequence ID" value="NZ_JAGGMY010000001.1"/>
</dbReference>
<evidence type="ECO:0000313" key="1">
    <source>
        <dbReference type="EMBL" id="ORM95657.1"/>
    </source>
</evidence>
<proteinExistence type="predicted"/>
<comment type="caution">
    <text evidence="1">The sequence shown here is derived from an EMBL/GenBank/DDBJ whole genome shotgun (WGS) entry which is preliminary data.</text>
</comment>
<dbReference type="EMBL" id="MLJI01000001">
    <property type="protein sequence ID" value="ORM95657.1"/>
    <property type="molecule type" value="Genomic_DNA"/>
</dbReference>
<name>A0A1X1F0K1_PANCY</name>
<dbReference type="AlphaFoldDB" id="A0A1X1F0K1"/>
<organism evidence="1 2">
    <name type="scientific">Pantoea cypripedii</name>
    <name type="common">Pectobacterium cypripedii</name>
    <name type="synonym">Erwinia cypripedii</name>
    <dbReference type="NCBI Taxonomy" id="55209"/>
    <lineage>
        <taxon>Bacteria</taxon>
        <taxon>Pseudomonadati</taxon>
        <taxon>Pseudomonadota</taxon>
        <taxon>Gammaproteobacteria</taxon>
        <taxon>Enterobacterales</taxon>
        <taxon>Erwiniaceae</taxon>
        <taxon>Pantoea</taxon>
    </lineage>
</organism>
<reference evidence="1 2" key="1">
    <citation type="journal article" date="2017" name="Antonie Van Leeuwenhoek">
        <title>Phylogenomic resolution of the bacterial genus Pantoea and its relationship with Erwinia and Tatumella.</title>
        <authorList>
            <person name="Palmer M."/>
            <person name="Steenkamp E.T."/>
            <person name="Coetzee M.P."/>
            <person name="Chan W.Y."/>
            <person name="van Zyl E."/>
            <person name="De Maayer P."/>
            <person name="Coutinho T.A."/>
            <person name="Blom J."/>
            <person name="Smits T.H."/>
            <person name="Duffy B."/>
            <person name="Venter S.N."/>
        </authorList>
    </citation>
    <scope>NUCLEOTIDE SEQUENCE [LARGE SCALE GENOMIC DNA]</scope>
    <source>
        <strain evidence="1 2">LMG 2657</strain>
    </source>
</reference>
<sequence>MLKENEEITLTGQEAIKILSEVEYILISLRNIARYYYNKPNEEISDGDKLKYHQETSDFIDDNKVTHRLASIRKIISEKFNSELGDNDMDDIEREIEKLEYWTKPKISS</sequence>
<keyword evidence="2" id="KW-1185">Reference proteome</keyword>
<accession>A0A1X1F0K1</accession>